<evidence type="ECO:0000313" key="14">
    <source>
        <dbReference type="Proteomes" id="UP000606730"/>
    </source>
</evidence>
<dbReference type="AlphaFoldDB" id="A0A917A9K9"/>
<evidence type="ECO:0000256" key="9">
    <source>
        <dbReference type="ARBA" id="ARBA00022989"/>
    </source>
</evidence>
<dbReference type="EMBL" id="BMKN01000001">
    <property type="protein sequence ID" value="GGE36918.1"/>
    <property type="molecule type" value="Genomic_DNA"/>
</dbReference>
<dbReference type="PROSITE" id="PS00211">
    <property type="entry name" value="ABC_TRANSPORTER_1"/>
    <property type="match status" value="1"/>
</dbReference>
<evidence type="ECO:0000256" key="6">
    <source>
        <dbReference type="ARBA" id="ARBA00022741"/>
    </source>
</evidence>
<dbReference type="Pfam" id="PF02653">
    <property type="entry name" value="BPD_transp_2"/>
    <property type="match status" value="1"/>
</dbReference>
<comment type="similarity">
    <text evidence="2">Belongs to the ABC transporter superfamily.</text>
</comment>
<sequence>MKNKLQILLTSGLFLLALPFIMPLFGQTASTATQIVVLMLAALGLNLMIGYTGLVSFGHAAWFGIAAYAAALSQKHIFHGQIILPILFGVILVGVLAFCIGALMLRRRGVYFALMTLALSALTFSIAFRWTAVTGGEDGLGGFDRSTLLPIDLSNNLTYYYFVAAIGMGVLYFLVRVVRSPFGHVLVAIRENQERAEFQGYDVNRYKLGVFTLSAMVTGLGGILAGFQHYIVTAESTAIEFSGEILAMVVIGGMHGSILGPAVGVLFFVLFREVLSGMTSDWLFWFGLIFVAFVMYLPGGIIGIVDKIRRKLNPPPEEGAAMSNRKIYEGLELPERLRPEALDIGTVLEATSVSKNFGGIQAVRDADLKVSRGEIHALIGPNGAGKTTFFNLISGKYTPSGGTVKLMGEEIQSLSPAQIAQSGLARSFQITSVFDGISIEENLRLSVQAKHGSRYNFWRDIDSFDDINSETAELIRFLGLEGIEATLGADLSYGGQRLVDLGIALATGPKMLLLDEPLAGLAAAERERVSNLIKSVAEHVPVLIVEHDIDRILGFSDTVTVMNDGAVLLEGKPETIRNDQKVQEIYTGTGTPAVEGRRAKAEGDGKTVLKVENLHTYYGKSHILNGAALEIREGEIVALLGRNGAGKSTFMKSISGLVTPRDGSAQFDGVELVGMSAPDIARAGIGYVPQGRGLFSGMTVRDNLELGRLARPTGQGGTYWTEERIFEFFPRLKERITSHADFLSGGEQQMLAIARALSADVKLLLLDEPFEGLAPAVIEDLFRVLDKLRSEVPVLIVEHNLDLVLALSDRIYAMEHGAVFHEGEAADLLHDLDYRKEILWL</sequence>
<evidence type="ECO:0000259" key="12">
    <source>
        <dbReference type="PROSITE" id="PS50893"/>
    </source>
</evidence>
<gene>
    <name evidence="13" type="ORF">GCM10011517_00770</name>
</gene>
<dbReference type="GO" id="GO:0005886">
    <property type="term" value="C:plasma membrane"/>
    <property type="evidence" value="ECO:0007669"/>
    <property type="project" value="UniProtKB-SubCell"/>
</dbReference>
<feature type="transmembrane region" description="Helical" evidence="11">
    <location>
        <begin position="282"/>
        <end position="305"/>
    </location>
</feature>
<dbReference type="CDD" id="cd03219">
    <property type="entry name" value="ABC_Mj1267_LivG_branched"/>
    <property type="match status" value="1"/>
</dbReference>
<dbReference type="InterPro" id="IPR017871">
    <property type="entry name" value="ABC_transporter-like_CS"/>
</dbReference>
<dbReference type="CDD" id="cd03224">
    <property type="entry name" value="ABC_TM1139_LivF_branched"/>
    <property type="match status" value="1"/>
</dbReference>
<dbReference type="GO" id="GO:0005524">
    <property type="term" value="F:ATP binding"/>
    <property type="evidence" value="ECO:0007669"/>
    <property type="project" value="UniProtKB-KW"/>
</dbReference>
<dbReference type="InterPro" id="IPR003439">
    <property type="entry name" value="ABC_transporter-like_ATP-bd"/>
</dbReference>
<feature type="domain" description="ABC transporter" evidence="12">
    <location>
        <begin position="609"/>
        <end position="841"/>
    </location>
</feature>
<dbReference type="GO" id="GO:0015807">
    <property type="term" value="P:L-amino acid transport"/>
    <property type="evidence" value="ECO:0007669"/>
    <property type="project" value="TreeGrafter"/>
</dbReference>
<accession>A0A917A9K9</accession>
<evidence type="ECO:0000256" key="10">
    <source>
        <dbReference type="ARBA" id="ARBA00023136"/>
    </source>
</evidence>
<dbReference type="OrthoDB" id="9805029at2"/>
<dbReference type="GO" id="GO:0015658">
    <property type="term" value="F:branched-chain amino acid transmembrane transporter activity"/>
    <property type="evidence" value="ECO:0007669"/>
    <property type="project" value="InterPro"/>
</dbReference>
<evidence type="ECO:0000256" key="1">
    <source>
        <dbReference type="ARBA" id="ARBA00004651"/>
    </source>
</evidence>
<comment type="caution">
    <text evidence="13">The sequence shown here is derived from an EMBL/GenBank/DDBJ whole genome shotgun (WGS) entry which is preliminary data.</text>
</comment>
<keyword evidence="4" id="KW-1003">Cell membrane</keyword>
<keyword evidence="5 11" id="KW-0812">Transmembrane</keyword>
<feature type="transmembrane region" description="Helical" evidence="11">
    <location>
        <begin position="111"/>
        <end position="136"/>
    </location>
</feature>
<dbReference type="GO" id="GO:0016887">
    <property type="term" value="F:ATP hydrolysis activity"/>
    <property type="evidence" value="ECO:0007669"/>
    <property type="project" value="InterPro"/>
</dbReference>
<dbReference type="InterPro" id="IPR052156">
    <property type="entry name" value="BCAA_Transport_ATP-bd_LivF"/>
</dbReference>
<evidence type="ECO:0000256" key="3">
    <source>
        <dbReference type="ARBA" id="ARBA00022448"/>
    </source>
</evidence>
<dbReference type="CDD" id="cd06581">
    <property type="entry name" value="TM_PBP1_LivM_like"/>
    <property type="match status" value="1"/>
</dbReference>
<name>A0A917A9K9_9RHOB</name>
<dbReference type="SMART" id="SM00382">
    <property type="entry name" value="AAA"/>
    <property type="match status" value="2"/>
</dbReference>
<protein>
    <submittedName>
        <fullName evidence="13">ABC transporter ATP-binding protein</fullName>
    </submittedName>
</protein>
<dbReference type="RefSeq" id="WP_095596961.1">
    <property type="nucleotide sequence ID" value="NZ_BMKN01000001.1"/>
</dbReference>
<dbReference type="PROSITE" id="PS50893">
    <property type="entry name" value="ABC_TRANSPORTER_2"/>
    <property type="match status" value="2"/>
</dbReference>
<keyword evidence="9 11" id="KW-1133">Transmembrane helix</keyword>
<dbReference type="PANTHER" id="PTHR43820">
    <property type="entry name" value="HIGH-AFFINITY BRANCHED-CHAIN AMINO ACID TRANSPORT ATP-BINDING PROTEIN LIVF"/>
    <property type="match status" value="1"/>
</dbReference>
<feature type="transmembrane region" description="Helical" evidence="11">
    <location>
        <begin position="82"/>
        <end position="105"/>
    </location>
</feature>
<evidence type="ECO:0000256" key="7">
    <source>
        <dbReference type="ARBA" id="ARBA00022840"/>
    </source>
</evidence>
<evidence type="ECO:0000256" key="4">
    <source>
        <dbReference type="ARBA" id="ARBA00022475"/>
    </source>
</evidence>
<organism evidence="13 14">
    <name type="scientific">Actibacterium pelagium</name>
    <dbReference type="NCBI Taxonomy" id="2029103"/>
    <lineage>
        <taxon>Bacteria</taxon>
        <taxon>Pseudomonadati</taxon>
        <taxon>Pseudomonadota</taxon>
        <taxon>Alphaproteobacteria</taxon>
        <taxon>Rhodobacterales</taxon>
        <taxon>Roseobacteraceae</taxon>
        <taxon>Actibacterium</taxon>
    </lineage>
</organism>
<evidence type="ECO:0000313" key="13">
    <source>
        <dbReference type="EMBL" id="GGE36918.1"/>
    </source>
</evidence>
<evidence type="ECO:0000256" key="11">
    <source>
        <dbReference type="SAM" id="Phobius"/>
    </source>
</evidence>
<keyword evidence="6" id="KW-0547">Nucleotide-binding</keyword>
<dbReference type="SUPFAM" id="SSF52540">
    <property type="entry name" value="P-loop containing nucleoside triphosphate hydrolases"/>
    <property type="match status" value="2"/>
</dbReference>
<reference evidence="13" key="2">
    <citation type="submission" date="2020-09" db="EMBL/GenBank/DDBJ databases">
        <authorList>
            <person name="Sun Q."/>
            <person name="Zhou Y."/>
        </authorList>
    </citation>
    <scope>NUCLEOTIDE SEQUENCE</scope>
    <source>
        <strain evidence="13">CGMCC 1.16012</strain>
    </source>
</reference>
<comment type="subcellular location">
    <subcellularLocation>
        <location evidence="1">Cell membrane</location>
        <topology evidence="1">Multi-pass membrane protein</topology>
    </subcellularLocation>
</comment>
<feature type="transmembrane region" description="Helical" evidence="11">
    <location>
        <begin position="245"/>
        <end position="270"/>
    </location>
</feature>
<keyword evidence="3" id="KW-0813">Transport</keyword>
<dbReference type="InterPro" id="IPR003593">
    <property type="entry name" value="AAA+_ATPase"/>
</dbReference>
<dbReference type="InterPro" id="IPR043428">
    <property type="entry name" value="LivM-like"/>
</dbReference>
<dbReference type="Gene3D" id="3.40.50.300">
    <property type="entry name" value="P-loop containing nucleotide triphosphate hydrolases"/>
    <property type="match status" value="2"/>
</dbReference>
<evidence type="ECO:0000256" key="5">
    <source>
        <dbReference type="ARBA" id="ARBA00022692"/>
    </source>
</evidence>
<keyword evidence="8" id="KW-0029">Amino-acid transport</keyword>
<feature type="transmembrane region" description="Helical" evidence="11">
    <location>
        <begin position="157"/>
        <end position="175"/>
    </location>
</feature>
<dbReference type="PANTHER" id="PTHR43820:SF4">
    <property type="entry name" value="HIGH-AFFINITY BRANCHED-CHAIN AMINO ACID TRANSPORT ATP-BINDING PROTEIN LIVF"/>
    <property type="match status" value="1"/>
</dbReference>
<keyword evidence="14" id="KW-1185">Reference proteome</keyword>
<feature type="transmembrane region" description="Helical" evidence="11">
    <location>
        <begin position="48"/>
        <end position="70"/>
    </location>
</feature>
<dbReference type="Proteomes" id="UP000606730">
    <property type="component" value="Unassembled WGS sequence"/>
</dbReference>
<feature type="domain" description="ABC transporter" evidence="12">
    <location>
        <begin position="348"/>
        <end position="589"/>
    </location>
</feature>
<evidence type="ECO:0000256" key="2">
    <source>
        <dbReference type="ARBA" id="ARBA00005417"/>
    </source>
</evidence>
<dbReference type="InterPro" id="IPR001851">
    <property type="entry name" value="ABC_transp_permease"/>
</dbReference>
<dbReference type="Pfam" id="PF00005">
    <property type="entry name" value="ABC_tran"/>
    <property type="match status" value="2"/>
</dbReference>
<keyword evidence="10 11" id="KW-0472">Membrane</keyword>
<dbReference type="InterPro" id="IPR027417">
    <property type="entry name" value="P-loop_NTPase"/>
</dbReference>
<feature type="transmembrane region" description="Helical" evidence="11">
    <location>
        <begin position="208"/>
        <end position="233"/>
    </location>
</feature>
<evidence type="ECO:0000256" key="8">
    <source>
        <dbReference type="ARBA" id="ARBA00022970"/>
    </source>
</evidence>
<keyword evidence="7 13" id="KW-0067">ATP-binding</keyword>
<proteinExistence type="inferred from homology"/>
<reference evidence="13" key="1">
    <citation type="journal article" date="2014" name="Int. J. Syst. Evol. Microbiol.">
        <title>Complete genome sequence of Corynebacterium casei LMG S-19264T (=DSM 44701T), isolated from a smear-ripened cheese.</title>
        <authorList>
            <consortium name="US DOE Joint Genome Institute (JGI-PGF)"/>
            <person name="Walter F."/>
            <person name="Albersmeier A."/>
            <person name="Kalinowski J."/>
            <person name="Ruckert C."/>
        </authorList>
    </citation>
    <scope>NUCLEOTIDE SEQUENCE</scope>
    <source>
        <strain evidence="13">CGMCC 1.16012</strain>
    </source>
</reference>